<sequence length="89" mass="9590">MGQQSILVKETSSKTLLEKQGLVAAAAGSHPIDQDSAFLRTSPGFPADSRAHTERLCAAASHGLYGMGRYKRHHQVARTTRGEQLSRGT</sequence>
<protein>
    <submittedName>
        <fullName evidence="1">Uncharacterized protein</fullName>
    </submittedName>
</protein>
<dbReference type="EMBL" id="KK198755">
    <property type="protein sequence ID" value="KCW79812.1"/>
    <property type="molecule type" value="Genomic_DNA"/>
</dbReference>
<dbReference type="InParanoid" id="A0A059CN65"/>
<organism evidence="1">
    <name type="scientific">Eucalyptus grandis</name>
    <name type="common">Flooded gum</name>
    <dbReference type="NCBI Taxonomy" id="71139"/>
    <lineage>
        <taxon>Eukaryota</taxon>
        <taxon>Viridiplantae</taxon>
        <taxon>Streptophyta</taxon>
        <taxon>Embryophyta</taxon>
        <taxon>Tracheophyta</taxon>
        <taxon>Spermatophyta</taxon>
        <taxon>Magnoliopsida</taxon>
        <taxon>eudicotyledons</taxon>
        <taxon>Gunneridae</taxon>
        <taxon>Pentapetalae</taxon>
        <taxon>rosids</taxon>
        <taxon>malvids</taxon>
        <taxon>Myrtales</taxon>
        <taxon>Myrtaceae</taxon>
        <taxon>Myrtoideae</taxon>
        <taxon>Eucalypteae</taxon>
        <taxon>Eucalyptus</taxon>
    </lineage>
</organism>
<dbReference type="Gramene" id="KCW79812">
    <property type="protein sequence ID" value="KCW79812"/>
    <property type="gene ID" value="EUGRSUZ_C01145"/>
</dbReference>
<proteinExistence type="predicted"/>
<dbReference type="AlphaFoldDB" id="A0A059CN65"/>
<reference evidence="1" key="1">
    <citation type="submission" date="2013-07" db="EMBL/GenBank/DDBJ databases">
        <title>The genome of Eucalyptus grandis.</title>
        <authorList>
            <person name="Schmutz J."/>
            <person name="Hayes R."/>
            <person name="Myburg A."/>
            <person name="Tuskan G."/>
            <person name="Grattapaglia D."/>
            <person name="Rokhsar D.S."/>
        </authorList>
    </citation>
    <scope>NUCLEOTIDE SEQUENCE</scope>
    <source>
        <tissue evidence="1">Leaf extractions</tissue>
    </source>
</reference>
<evidence type="ECO:0000313" key="1">
    <source>
        <dbReference type="EMBL" id="KCW79812.1"/>
    </source>
</evidence>
<name>A0A059CN65_EUCGR</name>
<accession>A0A059CN65</accession>
<gene>
    <name evidence="1" type="ORF">EUGRSUZ_C01145</name>
</gene>